<feature type="signal peptide" evidence="2">
    <location>
        <begin position="1"/>
        <end position="44"/>
    </location>
</feature>
<dbReference type="Pfam" id="PF04314">
    <property type="entry name" value="PCuAC"/>
    <property type="match status" value="1"/>
</dbReference>
<feature type="region of interest" description="Disordered" evidence="1">
    <location>
        <begin position="199"/>
        <end position="218"/>
    </location>
</feature>
<dbReference type="Proteomes" id="UP000638263">
    <property type="component" value="Unassembled WGS sequence"/>
</dbReference>
<sequence>MTALTAVTAAGPVAPTRRRRRVAAAALAAGAALILSGCSAGQHAQTADQVAAVNGNTANLGDIALRNVHIVYPGNGTGINTAGGQAALSLSIVNTGEVVTDELTSVTTDLGTAEITPGEGDKLSIAPAETVVVSTPQAGAETHTTGETIETEGGETTHARIEITGLTQNITPGLTYDISFNFKENGAVLVQVPVDAGLETPRHESELSKSTTGSTGGH</sequence>
<protein>
    <submittedName>
        <fullName evidence="3">Lipoprotein lpqE</fullName>
    </submittedName>
</protein>
<organism evidence="3 4">
    <name type="scientific">Nocardia jinanensis</name>
    <dbReference type="NCBI Taxonomy" id="382504"/>
    <lineage>
        <taxon>Bacteria</taxon>
        <taxon>Bacillati</taxon>
        <taxon>Actinomycetota</taxon>
        <taxon>Actinomycetes</taxon>
        <taxon>Mycobacteriales</taxon>
        <taxon>Nocardiaceae</taxon>
        <taxon>Nocardia</taxon>
    </lineage>
</organism>
<evidence type="ECO:0000313" key="3">
    <source>
        <dbReference type="EMBL" id="GGL22989.1"/>
    </source>
</evidence>
<comment type="caution">
    <text evidence="3">The sequence shown here is derived from an EMBL/GenBank/DDBJ whole genome shotgun (WGS) entry which is preliminary data.</text>
</comment>
<evidence type="ECO:0000256" key="2">
    <source>
        <dbReference type="SAM" id="SignalP"/>
    </source>
</evidence>
<gene>
    <name evidence="3" type="ORF">GCM10011588_42420</name>
</gene>
<feature type="compositionally biased region" description="Polar residues" evidence="1">
    <location>
        <begin position="208"/>
        <end position="218"/>
    </location>
</feature>
<evidence type="ECO:0000313" key="4">
    <source>
        <dbReference type="Proteomes" id="UP000638263"/>
    </source>
</evidence>
<dbReference type="EMBL" id="BMMH01000008">
    <property type="protein sequence ID" value="GGL22989.1"/>
    <property type="molecule type" value="Genomic_DNA"/>
</dbReference>
<keyword evidence="3" id="KW-0449">Lipoprotein</keyword>
<dbReference type="InterPro" id="IPR007410">
    <property type="entry name" value="LpqE-like"/>
</dbReference>
<dbReference type="InterPro" id="IPR036182">
    <property type="entry name" value="PCuAC_sf"/>
</dbReference>
<dbReference type="Gene3D" id="2.60.40.1890">
    <property type="entry name" value="PCu(A)C copper chaperone"/>
    <property type="match status" value="1"/>
</dbReference>
<accession>A0A917VVD1</accession>
<reference evidence="3" key="2">
    <citation type="submission" date="2020-09" db="EMBL/GenBank/DDBJ databases">
        <authorList>
            <person name="Sun Q."/>
            <person name="Zhou Y."/>
        </authorList>
    </citation>
    <scope>NUCLEOTIDE SEQUENCE</scope>
    <source>
        <strain evidence="3">CGMCC 4.3508</strain>
    </source>
</reference>
<keyword evidence="2" id="KW-0732">Signal</keyword>
<keyword evidence="4" id="KW-1185">Reference proteome</keyword>
<evidence type="ECO:0000256" key="1">
    <source>
        <dbReference type="SAM" id="MobiDB-lite"/>
    </source>
</evidence>
<dbReference type="AlphaFoldDB" id="A0A917VVD1"/>
<name>A0A917VVD1_9NOCA</name>
<proteinExistence type="predicted"/>
<reference evidence="3" key="1">
    <citation type="journal article" date="2014" name="Int. J. Syst. Evol. Microbiol.">
        <title>Complete genome sequence of Corynebacterium casei LMG S-19264T (=DSM 44701T), isolated from a smear-ripened cheese.</title>
        <authorList>
            <consortium name="US DOE Joint Genome Institute (JGI-PGF)"/>
            <person name="Walter F."/>
            <person name="Albersmeier A."/>
            <person name="Kalinowski J."/>
            <person name="Ruckert C."/>
        </authorList>
    </citation>
    <scope>NUCLEOTIDE SEQUENCE</scope>
    <source>
        <strain evidence="3">CGMCC 4.3508</strain>
    </source>
</reference>
<feature type="chain" id="PRO_5037517598" evidence="2">
    <location>
        <begin position="45"/>
        <end position="218"/>
    </location>
</feature>
<dbReference type="RefSeq" id="WP_229718885.1">
    <property type="nucleotide sequence ID" value="NZ_BMMH01000008.1"/>
</dbReference>